<evidence type="ECO:0000313" key="2">
    <source>
        <dbReference type="Proteomes" id="UP000007952"/>
    </source>
</evidence>
<dbReference type="EMBL" id="CP002808">
    <property type="protein sequence ID" value="AEG72515.1"/>
    <property type="molecule type" value="Genomic_DNA"/>
</dbReference>
<dbReference type="Proteomes" id="UP000007952">
    <property type="component" value="Chromosome"/>
</dbReference>
<protein>
    <submittedName>
        <fullName evidence="1">Uncharacterized protein</fullName>
    </submittedName>
</protein>
<proteinExistence type="predicted"/>
<reference key="2">
    <citation type="submission" date="2011-05" db="EMBL/GenBank/DDBJ databases">
        <title>The Genome of Mycoplasma haemofelis Strain Ohio2, a pathogenic hemoplasma of the cat.</title>
        <authorList>
            <person name="Santos A.P."/>
            <person name="Guimaraes A.M.S."/>
            <person name="SanMiguel P.J."/>
            <person name="Martin S.W."/>
            <person name="Messick J.B."/>
        </authorList>
    </citation>
    <scope>NUCLEOTIDE SEQUENCE</scope>
    <source>
        <strain>Ohio2</strain>
    </source>
</reference>
<reference evidence="1 2" key="1">
    <citation type="journal article" date="2011" name="J. Bacteriol.">
        <title>Complete genome sequences of two hemotropic Mycoplasmas, Mycoplasma haemofelis strain Ohio2 and Mycoplasma suis strain Illinois.</title>
        <authorList>
            <person name="Messick J.B."/>
            <person name="Santos A.P."/>
            <person name="Guimaraes A.M."/>
        </authorList>
    </citation>
    <scope>NUCLEOTIDE SEQUENCE [LARGE SCALE GENOMIC DNA]</scope>
    <source>
        <strain evidence="1 2">Ohio2</strain>
    </source>
</reference>
<accession>F6FGC5</accession>
<dbReference type="HOGENOM" id="CLU_096783_0_0_14"/>
<name>F6FGC5_MYCHI</name>
<gene>
    <name evidence="1" type="ordered locus">MHF_0220</name>
</gene>
<dbReference type="KEGG" id="mhf:MHF_0220"/>
<organism evidence="1 2">
    <name type="scientific">Mycoplasma haemofelis (strain Ohio2)</name>
    <dbReference type="NCBI Taxonomy" id="859194"/>
    <lineage>
        <taxon>Bacteria</taxon>
        <taxon>Bacillati</taxon>
        <taxon>Mycoplasmatota</taxon>
        <taxon>Mollicutes</taxon>
        <taxon>Mycoplasmataceae</taxon>
        <taxon>Mycoplasma</taxon>
    </lineage>
</organism>
<dbReference type="AlphaFoldDB" id="F6FGC5"/>
<dbReference type="BioCyc" id="MHAE859194:G1GR7-215-MONOMER"/>
<sequence>MPLPLFSKIALGSITACGVAATAGWWALTGNSVQHSFKKEFKHAIIGNDEGLWTKKLELLKTSGSDPKNKKLVDAKLKANSNDPKAKEALKKACEEIVDSEYSGLSGDNYSDFKNFCSINNKDKVVNWLDNGSRKTQLKTLKNGTSKLTPAFQKLKDSVINGDSPTTENETGLTQLCESEGSEIFMGDSDLTHLLVSYFCRNSSVTFSG</sequence>
<dbReference type="STRING" id="859194.MHF_0220"/>
<evidence type="ECO:0000313" key="1">
    <source>
        <dbReference type="EMBL" id="AEG72515.1"/>
    </source>
</evidence>